<gene>
    <name evidence="1" type="ORF">UW55_C0020G0006</name>
</gene>
<dbReference type="Proteomes" id="UP000033945">
    <property type="component" value="Unassembled WGS sequence"/>
</dbReference>
<organism evidence="1 2">
    <name type="scientific">Candidatus Giovannonibacteria bacterium GW2011_GWA2_44_26</name>
    <dbReference type="NCBI Taxonomy" id="1618648"/>
    <lineage>
        <taxon>Bacteria</taxon>
        <taxon>Candidatus Giovannoniibacteriota</taxon>
    </lineage>
</organism>
<accession>A0A0G1L015</accession>
<protein>
    <submittedName>
        <fullName evidence="1">Uncharacterized protein</fullName>
    </submittedName>
</protein>
<sequence>MIKKLVILAVICLSFGLTGGFAKELPNYLKWRSIEGYNGQHSYCNRVQRFHYVYLDESSKKQTVMTYFFVNEVNGDKVRLLADKNGYEVLLTYFYSDDKTYCPRCVPCIKPIYQHHDFYIRNHPDEPWRKVSWREAQEFLKVRGVFVREIK</sequence>
<dbReference type="EMBL" id="LCIT01000020">
    <property type="protein sequence ID" value="KKT61942.1"/>
    <property type="molecule type" value="Genomic_DNA"/>
</dbReference>
<comment type="caution">
    <text evidence="1">The sequence shown here is derived from an EMBL/GenBank/DDBJ whole genome shotgun (WGS) entry which is preliminary data.</text>
</comment>
<proteinExistence type="predicted"/>
<name>A0A0G1L015_9BACT</name>
<reference evidence="1 2" key="1">
    <citation type="journal article" date="2015" name="Nature">
        <title>rRNA introns, odd ribosomes, and small enigmatic genomes across a large radiation of phyla.</title>
        <authorList>
            <person name="Brown C.T."/>
            <person name="Hug L.A."/>
            <person name="Thomas B.C."/>
            <person name="Sharon I."/>
            <person name="Castelle C.J."/>
            <person name="Singh A."/>
            <person name="Wilkins M.J."/>
            <person name="Williams K.H."/>
            <person name="Banfield J.F."/>
        </authorList>
    </citation>
    <scope>NUCLEOTIDE SEQUENCE [LARGE SCALE GENOMIC DNA]</scope>
</reference>
<dbReference type="AlphaFoldDB" id="A0A0G1L015"/>
<evidence type="ECO:0000313" key="2">
    <source>
        <dbReference type="Proteomes" id="UP000033945"/>
    </source>
</evidence>
<evidence type="ECO:0000313" key="1">
    <source>
        <dbReference type="EMBL" id="KKT61942.1"/>
    </source>
</evidence>